<dbReference type="SMART" id="SM00560">
    <property type="entry name" value="LamGL"/>
    <property type="match status" value="3"/>
</dbReference>
<dbReference type="CDD" id="cd00110">
    <property type="entry name" value="LamG"/>
    <property type="match status" value="1"/>
</dbReference>
<dbReference type="InterPro" id="IPR015919">
    <property type="entry name" value="Cadherin-like_sf"/>
</dbReference>
<evidence type="ECO:0000256" key="14">
    <source>
        <dbReference type="SAM" id="MobiDB-lite"/>
    </source>
</evidence>
<dbReference type="InterPro" id="IPR001304">
    <property type="entry name" value="C-type_lectin-like"/>
</dbReference>
<dbReference type="RefSeq" id="WP_145170045.1">
    <property type="nucleotide sequence ID" value="NZ_CP036525.1"/>
</dbReference>
<dbReference type="SMART" id="SM00112">
    <property type="entry name" value="CA"/>
    <property type="match status" value="5"/>
</dbReference>
<dbReference type="InterPro" id="IPR010221">
    <property type="entry name" value="VCBS_dom"/>
</dbReference>
<dbReference type="EMBL" id="CP036525">
    <property type="protein sequence ID" value="QDT04437.1"/>
    <property type="molecule type" value="Genomic_DNA"/>
</dbReference>
<dbReference type="Pfam" id="PF17963">
    <property type="entry name" value="Big_9"/>
    <property type="match status" value="2"/>
</dbReference>
<dbReference type="OrthoDB" id="291802at2"/>
<dbReference type="Pfam" id="PF16184">
    <property type="entry name" value="Cadherin_3"/>
    <property type="match status" value="1"/>
</dbReference>
<evidence type="ECO:0000259" key="18">
    <source>
        <dbReference type="PROSITE" id="PS51828"/>
    </source>
</evidence>
<dbReference type="PANTHER" id="PTHR24027">
    <property type="entry name" value="CADHERIN-23"/>
    <property type="match status" value="1"/>
</dbReference>
<name>A0A517NBC6_9BACT</name>
<dbReference type="InterPro" id="IPR001759">
    <property type="entry name" value="PTX_dom"/>
</dbReference>
<evidence type="ECO:0000313" key="19">
    <source>
        <dbReference type="EMBL" id="QDT04437.1"/>
    </source>
</evidence>
<keyword evidence="11" id="KW-0472">Membrane</keyword>
<dbReference type="GO" id="GO:0016342">
    <property type="term" value="C:catenin complex"/>
    <property type="evidence" value="ECO:0007669"/>
    <property type="project" value="TreeGrafter"/>
</dbReference>
<feature type="compositionally biased region" description="Polar residues" evidence="14">
    <location>
        <begin position="101"/>
        <end position="111"/>
    </location>
</feature>
<dbReference type="InterPro" id="IPR003368">
    <property type="entry name" value="POMP_repeat"/>
</dbReference>
<feature type="region of interest" description="Disordered" evidence="14">
    <location>
        <begin position="69"/>
        <end position="123"/>
    </location>
</feature>
<dbReference type="GO" id="GO:0005576">
    <property type="term" value="C:extracellular region"/>
    <property type="evidence" value="ECO:0007669"/>
    <property type="project" value="UniProtKB-SubCell"/>
</dbReference>
<dbReference type="InterPro" id="IPR006626">
    <property type="entry name" value="PbH1"/>
</dbReference>
<dbReference type="GO" id="GO:0008013">
    <property type="term" value="F:beta-catenin binding"/>
    <property type="evidence" value="ECO:0007669"/>
    <property type="project" value="TreeGrafter"/>
</dbReference>
<dbReference type="GO" id="GO:0000902">
    <property type="term" value="P:cell morphogenesis"/>
    <property type="evidence" value="ECO:0007669"/>
    <property type="project" value="TreeGrafter"/>
</dbReference>
<dbReference type="GO" id="GO:0005912">
    <property type="term" value="C:adherens junction"/>
    <property type="evidence" value="ECO:0007669"/>
    <property type="project" value="TreeGrafter"/>
</dbReference>
<proteinExistence type="predicted"/>
<dbReference type="SUPFAM" id="SSF51126">
    <property type="entry name" value="Pectin lyase-like"/>
    <property type="match status" value="2"/>
</dbReference>
<dbReference type="PROSITE" id="PS51854">
    <property type="entry name" value="CSPG"/>
    <property type="match status" value="1"/>
</dbReference>
<dbReference type="GO" id="GO:0034332">
    <property type="term" value="P:adherens junction organization"/>
    <property type="evidence" value="ECO:0007669"/>
    <property type="project" value="TreeGrafter"/>
</dbReference>
<dbReference type="SMART" id="SM00159">
    <property type="entry name" value="PTX"/>
    <property type="match status" value="1"/>
</dbReference>
<dbReference type="InterPro" id="IPR013320">
    <property type="entry name" value="ConA-like_dom_sf"/>
</dbReference>
<evidence type="ECO:0000256" key="10">
    <source>
        <dbReference type="ARBA" id="ARBA00022989"/>
    </source>
</evidence>
<dbReference type="GO" id="GO:0005509">
    <property type="term" value="F:calcium ion binding"/>
    <property type="evidence" value="ECO:0007669"/>
    <property type="project" value="InterPro"/>
</dbReference>
<feature type="region of interest" description="Disordered" evidence="14">
    <location>
        <begin position="6258"/>
        <end position="6344"/>
    </location>
</feature>
<dbReference type="GO" id="GO:0045296">
    <property type="term" value="F:cadherin binding"/>
    <property type="evidence" value="ECO:0007669"/>
    <property type="project" value="TreeGrafter"/>
</dbReference>
<evidence type="ECO:0000313" key="20">
    <source>
        <dbReference type="Proteomes" id="UP000318538"/>
    </source>
</evidence>
<feature type="region of interest" description="Disordered" evidence="14">
    <location>
        <begin position="20"/>
        <end position="41"/>
    </location>
</feature>
<feature type="compositionally biased region" description="Low complexity" evidence="14">
    <location>
        <begin position="6320"/>
        <end position="6329"/>
    </location>
</feature>
<evidence type="ECO:0000256" key="7">
    <source>
        <dbReference type="ARBA" id="ARBA00022729"/>
    </source>
</evidence>
<dbReference type="NCBIfam" id="NF012211">
    <property type="entry name" value="tand_rpt_95"/>
    <property type="match status" value="6"/>
</dbReference>
<evidence type="ECO:0000256" key="2">
    <source>
        <dbReference type="ARBA" id="ARBA00004196"/>
    </source>
</evidence>
<keyword evidence="6" id="KW-0812">Transmembrane</keyword>
<dbReference type="PRINTS" id="PR00895">
    <property type="entry name" value="PENTAXIN"/>
</dbReference>
<dbReference type="Pfam" id="PF00059">
    <property type="entry name" value="Lectin_C"/>
    <property type="match status" value="1"/>
</dbReference>
<dbReference type="Pfam" id="PF17892">
    <property type="entry name" value="Cadherin_5"/>
    <property type="match status" value="1"/>
</dbReference>
<dbReference type="Gene3D" id="2.60.40.3440">
    <property type="match status" value="1"/>
</dbReference>
<feature type="domain" description="Cadherin" evidence="17">
    <location>
        <begin position="5683"/>
        <end position="5772"/>
    </location>
</feature>
<dbReference type="SMART" id="SM00034">
    <property type="entry name" value="CLECT"/>
    <property type="match status" value="2"/>
</dbReference>
<feature type="domain" description="Cadherin" evidence="17">
    <location>
        <begin position="5583"/>
        <end position="5672"/>
    </location>
</feature>
<feature type="domain" description="Cadherin" evidence="17">
    <location>
        <begin position="1946"/>
        <end position="2045"/>
    </location>
</feature>
<dbReference type="NCBIfam" id="NF041518">
    <property type="entry name" value="choice_anch_Q"/>
    <property type="match status" value="1"/>
</dbReference>
<feature type="domain" description="Cadherin" evidence="17">
    <location>
        <begin position="5783"/>
        <end position="5872"/>
    </location>
</feature>
<feature type="domain" description="Cadherin" evidence="17">
    <location>
        <begin position="1306"/>
        <end position="1389"/>
    </location>
</feature>
<dbReference type="Gene3D" id="2.60.40.60">
    <property type="entry name" value="Cadherins"/>
    <property type="match status" value="3"/>
</dbReference>
<dbReference type="GO" id="GO:0016477">
    <property type="term" value="P:cell migration"/>
    <property type="evidence" value="ECO:0007669"/>
    <property type="project" value="TreeGrafter"/>
</dbReference>
<dbReference type="Gene3D" id="2.60.120.200">
    <property type="match status" value="4"/>
</dbReference>
<dbReference type="Pfam" id="PF04862">
    <property type="entry name" value="DUF642"/>
    <property type="match status" value="2"/>
</dbReference>
<dbReference type="SUPFAM" id="SSF49899">
    <property type="entry name" value="Concanavalin A-like lectins/glucanases"/>
    <property type="match status" value="4"/>
</dbReference>
<evidence type="ECO:0000256" key="11">
    <source>
        <dbReference type="ARBA" id="ARBA00023136"/>
    </source>
</evidence>
<dbReference type="Pfam" id="PF00028">
    <property type="entry name" value="Cadherin"/>
    <property type="match status" value="1"/>
</dbReference>
<feature type="compositionally biased region" description="Low complexity" evidence="14">
    <location>
        <begin position="6301"/>
        <end position="6313"/>
    </location>
</feature>
<dbReference type="InterPro" id="IPR002126">
    <property type="entry name" value="Cadherin-like_dom"/>
</dbReference>
<dbReference type="InterPro" id="IPR011050">
    <property type="entry name" value="Pectin_lyase_fold/virulence"/>
</dbReference>
<feature type="compositionally biased region" description="Gly residues" evidence="14">
    <location>
        <begin position="6272"/>
        <end position="6282"/>
    </location>
</feature>
<evidence type="ECO:0000256" key="6">
    <source>
        <dbReference type="ARBA" id="ARBA00022692"/>
    </source>
</evidence>
<dbReference type="SUPFAM" id="SSF49313">
    <property type="entry name" value="Cadherin-like"/>
    <property type="match status" value="3"/>
</dbReference>
<feature type="domain" description="Laminin G" evidence="15">
    <location>
        <begin position="705"/>
        <end position="886"/>
    </location>
</feature>
<keyword evidence="7" id="KW-0732">Signal</keyword>
<evidence type="ECO:0000256" key="1">
    <source>
        <dbReference type="ARBA" id="ARBA00004167"/>
    </source>
</evidence>
<dbReference type="GO" id="GO:0016339">
    <property type="term" value="P:calcium-dependent cell-cell adhesion via plasma membrane cell adhesion molecules"/>
    <property type="evidence" value="ECO:0007669"/>
    <property type="project" value="TreeGrafter"/>
</dbReference>
<dbReference type="PROSITE" id="PS51828">
    <property type="entry name" value="PTX_2"/>
    <property type="match status" value="2"/>
</dbReference>
<dbReference type="Pfam" id="PF00354">
    <property type="entry name" value="Pentaxin"/>
    <property type="match status" value="1"/>
</dbReference>
<evidence type="ECO:0000256" key="12">
    <source>
        <dbReference type="ARBA" id="ARBA00023157"/>
    </source>
</evidence>
<sequence length="6507" mass="671889">MSSKRAEMLRKMIVRAESCLRSGQPSAAANSAIDQPLRAESSEDLKELDVLALEARLLYSAVPMVESSEAPADGAAPDVDLNAWTDGDFDSDPDASGGTDSGSNETGSDASDANDRASLDDADGQLWDGADGFSLATSHELIFIDSGVENIDQLLENIASLSDDTRNIEIIFLDPTRDGVQQITDELAGRTDIDALHIVTHGDDGSVQLGNTRLSSDTLSAHAGQIASWGGSLDIDADILFYGCDLASNESGEQLVESIAILTDADVAASDDLTGHADLGGDWILEYTVGDVSTDVAFGYAAQASWHDTLATIFVTTTEDENDGNTSDIASLTGSPGGTGISLREAIIAANNTIGADTIFLGAGTYGLDIAGKSENASATGDLDITGQITIIGDSLGTTILDASSLGDRMFHVANAGNLSLGDITLTGASSGNTGGAAVYNEGDFSATDVVFSNNSVGNNGGGAIYSSGTTTLNHTTLIGNTSGASGGAIYVYAGTTTIINSTISGNQAESNGGGIFVEHTYSTLNIVHSTIADNSTVSASGYGGGVYIYQATVNAENSIFADNTSDLGGSDVQGTIVSGGYNIIEDNTGVTGTVGTDILGSDPSLAALSVDAASGHSVHAIGETSIAYNAAGGTSPTVDQRGATRDASADIGAYEYVASTEPLAHYKFDSGTDATDSSANGLDGTLQGHAVIDTTSGTNQVGDGKLTLDGSGDYVDLSANAGTFAALSQGTVATWVKLSTTGLATIFDISSGDPSEFATLWVENGNVFWAISTGGSPQLRMTSTATINDDQWHHVAVTTDASGNTLYIDGVAQTGGDISYSNGDASSNVFFDDLTGVTSVKLGAYDIGSVGGEFTGLIDDVRVYNYAVNDSDMTELHANGSNAPNDLSATATNDGGLNLNNDGGNDAYLIADDGGAVFGGLTELTIETRFAYTDTASELNLVSYAAGSSNYGNDVNLAFNGDGSLSFIVNDELGLANTFDYRTLADGQFHTLSMTWNSSGGAWQVFVDGVQRDSGTNVATDVTIQSGGTLVFGQDQDTQGGGYDPDQNFSGTLQSFRVFDDLRTASEISSSYASDLPFDEQGMVANWRFDNLSADGVVTESVSGNNLTAAHLTGTGYISSEASLTFALDENAVDGTVVGQVAGADAEREAQIASLLAADPTLSYNAESGKFYQVQTSTTNWTTAESNAIANTLSGVAGQLTVVRSATENIAIRDAADAAGAGIIWMGGSDATVEGEWRWQTAGDDADQFWRGTGAGYAIDGNYQNWDTGEPNAAVSDEDYLAQDSTGAWLDGNTGNSFASIVEWDADAVLDANQALTYTIQSQTVDGAFVTDADTGQITVADGSLLDYESAASHSLTVRVTDKELKTYDKVFTVSLNDLVESNNAPTDLSSGIELNTDGGNDGYLFLTDGRPVLGGLTQLTLEATFQIDSVPSGYIPIIDYQEGGIETEFGVAINPDGSLHIAINNGAPNLTAGTYTELLDGQQHHIAVSWDNTNGDVHFYIDGQFAESLTGVETSHQLHNASTTQLLLGQDADDGGDVYSANVFSGTLHDVRVWNDVRSASEIELNYQAKFDSGNLPSNLVANWQMDGFNGSSEVVDVVSGNNLSVGHAPGAGFIASTPVEDLHIIENAADGTTVGYVVPTDPDVINDVVNDGQFLEAGIPATFQVYESPASIGPWQVVQNSVDLLGDSYERTPLGGLGVDLNGVGPGAIEQTLTTEIGREYQVTFAFSGNWGSDDNTKDLRVSAGGISTDFSVTEPDGWSETNMLWGHRTFTFVAESTSTTLQMMSMDAVSTDFATNNSGPVIGDVQVIEIPAAISTILNNDSTLTYDAATDKFYRTSAGTSTWATANSNAQGSLLNGIAGNLVSIGSQYENDLVQQMAVEEGDDVWVGATDQTTEGEFYWQSSTGDEELLWTGGSTGSALAYENWVPDSPRNSGDAEDFAYLESTDGSWSNIGEGKSRYSVIEWDASEVLSNFTFTLTDDAGGRFEIDATTGEITVTDGSLLDYETATSHNVDVEVTDAAGNSYSEVMTIAVDNVNAAPVINSPGGTLPYTENSGPYLIGAAAAIADADGTDFDGGQLHLQLTSNGLAEDVLDIRNQGTAAGQVGISGTDVTYGGVVVGTYTGPVSAGTELVVTFNSNATLAVVNAVQDNLTYENTSESPSTSIRTIEEYVTDGDGGTSNTISGGIQPVQVNDAPVMTPWSPTYNTTENSNAFTANVSAMLNSSVSDVDAGAVEGIAVYGQTGSSGTLQYSVNGGSSWQTFDSLSETNATLLRATDLFRFTPDGISGGTMTLDYYAWDQTTGTAGSGADVTSRGGSTAYSTTDDTVTINVTDINDEQVVSTNTGDTFLEGSSFNVITSTMLETTDVDNNPAELLYTVTGNPRYGQLMMDGMVAASFTQADINAGRVYYEHYGSEDFSESFSFSVDDGAGSATTGSFSITITPVNDQAVAITSDGAGTTASLSVNETESFVTQVTVSDGDLPGDTMTYSIVGGTDQNDFVIDASGNLTFVSPPDYENADDSDLDNVYEVTVQVSDGDYTDDQTITVTVLDVQSTVLNVTTTSDVDDTGLGASYTIEQLYAVGGGTDGEISLREAITAANNTLGQDTINFAILDTDSGYTGTAGTDAYWQISLTAALPTITESVILDGTSQTVFGANVNPGTLGQMTETGTNGQAISDVQRPEIAIVGAAGFSGIVVGADTVTVQGFSMYGFTSDAAIRIEDAVLDTVINSNVFGVAPTGILDPGAALNNFNHVESVGADNGTLSNNIFAYSKATGFHASNASDNWTVSGNQFINSGYNYSNGDAIAMNASTGGTIDGNYFTGTSTQAIILSGSSSGITISDNTVIGNAVGPITGSHVQYDAIALRSGTHNISLIHNIIADNYGAGILVNDGAYAIEITENSIYGNGTILSRQGAAASGIVGIDLQGSGEDVNVGTAPYYSVNDAGDADTGGNALQNFPVISSAVSDGSQIAIDGTFNSTANTTFTLEFFDSAEYANGYGQGRTFLGSIEVTTDSSGNATFSTTLTAFVSANDFVTATATNQNTDETSEFSAHFAIDGPVYAADNNGHFVFDGNDVITIENAGSLTMSTTMTMEAWINPDDSILTRMILNKEGEYEIGIGDNGNLWWAFTNTDPGWAWHDTGVTVSTTQWSHVAVSYDNGTVNSYINGELVETYAGSGTIGDAHDTMNDLLIGGRLNSPDDQYFLGGMDDVRVWNVARTQAEIQANLTANLSGDETGLVGYYKFDSADPSVTDYSTAGNHGELGSDDQTPTWNGITLTEDAIYTVPASGGVLANDIDMDGGSISVTEIDGNFSSIGSTHTLASGATVTLQADGSFSYDPGRAFENLAEGESAIDSFSYTVTDVNGNSDTATVELIITGTNDAPHILGQNELTNAYFNSDLAGWTATGDVDWADNEVRFGQIGGDPGVLSQTFATEIGKEYFLVFHYGDRSGSESQSLQVDVDGNATLLTEAIQSGVAGTDLESYTFSFVADSTSTTLRFTDTSADHSGVRGYIDNVAVRSDRADLAAVEYTENGPSLYIDNSLVLADVDDHLLDSAVVAITGNYAIGEEVLTFSSYGNITGSWDQSTGTLTLSGSDSVANYQSALRSVRYANISDDPSTDTRTVSFIVNDGDSDSTTYTREINITAVNDLPIADLNGSNDAGIDYTTSFAEGDGQVSIVDADATISDVDNATYEMLGVNLNNFSDGSAELIRINGVTFQYGVADNVTTAVGSTTFEIDFDGSGFTIVEVTTAPIPQSDLQALLRTITYENNSQNPTAGNRTIDVIPSDSDFGNASPVAVSTISVTSANDAPVLATTDGTTSYTEDATSAEIIDGGLTVSDADSVDFASGTINVRNASGGESTDRLTVRHEGTGSGQLTVSGSNLIIDGITIGSFSGGTGLGDDLVITFNANADAADVQSVGRRVAFSSVSQAPSEAARTIEFTITDGDGGTSTVETQLVTVSAVNDAPVLSNTSTILFTDSFETVDISGSNTADPAGWISSNHGSYVEHVDEDSGEFTTPYGDQAIRVYQGSAIGATTDATGLNAPLEPDTLYSLSFNVARGGAVVGEYIVQLLAIAGDNSETILSSVSGTATETDFSESGSITFTSDGSHTAMLGDRIAIRLLHDPASHYTHDVYFDNIQLVKNLTTFVEDGPAVQLGERITVADAELDAAGGGSGNYSGAILTLGREITLSNEDVFSFADGNGISLSGSDLIKNGQIIATFDTTGTEGELTLTFTDANVEIPTTADVNNIVKQITYANNSDAPPESVKIDWTLSDGNVDAQGDGGVQLASGSTQVAITQVNDAPELDDSGDLRMPTISEDDVDNAGQTVAQILASDGGSPISDIDNGSAEGIAITTRNDGRGMWQYSTDGGTNWSSVGTVSETEALLLRSTDLVRFAPDGQNGNTTDRTFEFRAWDQTSGTAGMKVDTSVHGGSSAFSTDIEIVSITTTDVNDAPEVTAPDTATVAENGTILFNQGGSGLIDTSDVDGDELTVTLTANHATIVLTQDSGLLLIDGDGSDGTLQFSGSVADINAAIDGLSYHSQIGYSGDASLAVLVDDGSLTDSTTVAITVTPGQTTFVWDGGGVTNAWTDADNWDHDLVPGADDIVVFNATSIKDSTFDAAFAGSISEIHVDAGYTGTITQARALQSTGDVFIADGSFDTAGFDIEFDSAMNLSGGTLTIDGSTVRSSGDFEQTGGSFSTSGSTLIVDGSSDRLISISDALNSIELSSTGTLTAQSDLAVAGDFTHTQGAVDFAGYEVSLIGSGAQTIDAAALNFIDFAISNGSTITIVGGLDIDGKLAVTNVGTINGADIHLAGNVLTADDTWSGTSQLVLDGNGNQEISTGGGTGELGNLVINKASGTVQLIDDLELGGSFTHTSGDFDTNGHTVEFQGHNTTIDAGSATFGDVILNSTVSGTRGIVGDLNVDGDLTFQNAGTLNGGQILVAGDMVFNDATYTGTTVIVADGTGDQTISAGVAGSKVEQLTINKASGTFTFATDLTIGASLVHTAGTVTNVTNTITFGDNSGTISASAINFADVIIDSSNNKNIAGVLNVGGDLTINRVANINVGDIRVAGDVISNDASVGGDATITLIGTGDQTISGDDLTNGNLIINKSSGTVILADDLVLDGTNQDVNVIAGTLDLNGQTINATGGVIFDDATLRGTGKITNDLSVLNDGVVELTASSTSTYETIVVGGNLKIGTGSELHLDVAGMTAGGLLDDLFTSASLSGTWASVRLVNDNVGFTVYDQYNSPGGSVDVFLNSNPTGTIADVIVAEDAPDTVIDLDGAFSDLEHSDSELTYSLIGYTNPAILDSASIDNAAGSLTLDYAANEHGTQQITVRATDARGEFTDVTFDVTVNPVNDTPIANDDSQAAIEDGAAVGGTLTVSDSDAVDSHTFTLVTAPSEGSAVVNPDGTYTFHPGTDFQDLADGETRDVTFVYRATDDGTGNLADDATVTITVTGTNDAPVAQSATDSASEDGSIISGTLSLTDVDTNDTHTYSLVTSPSEGTAVVNGDGSYTFDPNADFQDLADGETRDVTFVYEVEDNNGLTSQETVTITVTGTNDAPVAQSATDSAVEDGSIISGTLSQTDVDTNDTHTYSLVTGTSEGTAVVNGDGSYTFDPNTDFQDLADGETRNVTFVYEVEDNNGLTSQETVTITVTGTNDAPVAQLATDSASEDGSIISGTLSQTDVDTNDTHTYSLVTGPSEGTAVVNGDGSYTFDPNADFQDLADGETRDVTFVYEVEDNNGLTSQETVTITVTGTNDAPVAQSASDAAIEDGSIISGTLSQTDVDTNDTHTYSLVTGPSEGTAVVNGDGSYTFDPNADFQDLAVGETRDVTFVYEVQDNHGLTSQETVTITVTGSNDAPVIHELDNDTLAYGEGDGAVAIDQGTAAMVTDTDQTNFDGGVLNVSLIGGDFTEDILSVINQGTAAGQIGITGGIVTYQGTVIGTSTGGSNGVDLSVTFNANANSDAVSALVRAISFENSDVGDPTPGTRTARFELTDGDGGSSAARDTFINVVAHGDVTINQGTLPSDLQVVEDVWTPIDLSDVELFDPDHPAGDGAPSMTLSTSDGGQLFAGTVAGVTISGNSSSSVTLTGTANDLNAYLDDPANLRYVHSTANTWGSNADTITLTVDDNQGSPVQTFGTVDISIQAVNDTPINSSSVTVSTLAGNSIQRDAANGVLVGASDVDGDSLTAVMVTGPSSGSVVLNPDGSWTYNPAAGFIGSVSFDFSVNDGMVGSATSRITVEVIAAAPTNPNTGTDNGSGTDSGTGSGSGTDTGTDPDAGSGTGSGTGSGSEAETSTESETTGEGGTTGTSSDAATTTKNKASADKSQIESAESDLDPFGELDLGALTGQQADVQRAKINAAQHWEVIQDAGTSTVVDRNAFEVEELTQLKFAAQQRAIDLAMEQFEQATEQQESLFSVTAGATTSVFIGATAGLALWCMSGTYLASLLFSSMPVWGRFDPIYVVHQTTTIGDGDDASVADIIANHGAGGGKEPAR</sequence>
<feature type="domain" description="C-type lectin" evidence="16">
    <location>
        <begin position="1838"/>
        <end position="1955"/>
    </location>
</feature>
<keyword evidence="13" id="KW-0998">Cell outer membrane</keyword>
<feature type="domain" description="Cadherin" evidence="17">
    <location>
        <begin position="5483"/>
        <end position="5572"/>
    </location>
</feature>
<dbReference type="InterPro" id="IPR039808">
    <property type="entry name" value="Cadherin"/>
</dbReference>
<reference evidence="19 20" key="1">
    <citation type="submission" date="2019-02" db="EMBL/GenBank/DDBJ databases">
        <title>Deep-cultivation of Planctomycetes and their phenomic and genomic characterization uncovers novel biology.</title>
        <authorList>
            <person name="Wiegand S."/>
            <person name="Jogler M."/>
            <person name="Boedeker C."/>
            <person name="Pinto D."/>
            <person name="Vollmers J."/>
            <person name="Rivas-Marin E."/>
            <person name="Kohn T."/>
            <person name="Peeters S.H."/>
            <person name="Heuer A."/>
            <person name="Rast P."/>
            <person name="Oberbeckmann S."/>
            <person name="Bunk B."/>
            <person name="Jeske O."/>
            <person name="Meyerdierks A."/>
            <person name="Storesund J.E."/>
            <person name="Kallscheuer N."/>
            <person name="Luecker S."/>
            <person name="Lage O.M."/>
            <person name="Pohl T."/>
            <person name="Merkel B.J."/>
            <person name="Hornburger P."/>
            <person name="Mueller R.-W."/>
            <person name="Bruemmer F."/>
            <person name="Labrenz M."/>
            <person name="Spormann A.M."/>
            <person name="Op den Camp H."/>
            <person name="Overmann J."/>
            <person name="Amann R."/>
            <person name="Jetten M.S.M."/>
            <person name="Mascher T."/>
            <person name="Medema M.H."/>
            <person name="Devos D.P."/>
            <person name="Kaster A.-K."/>
            <person name="Ovreas L."/>
            <person name="Rohde M."/>
            <person name="Galperin M.Y."/>
            <person name="Jogler C."/>
        </authorList>
    </citation>
    <scope>NUCLEOTIDE SEQUENCE [LARGE SCALE GENOMIC DNA]</scope>
    <source>
        <strain evidence="19 20">K22_7</strain>
    </source>
</reference>
<dbReference type="GO" id="GO:0007156">
    <property type="term" value="P:homophilic cell adhesion via plasma membrane adhesion molecules"/>
    <property type="evidence" value="ECO:0007669"/>
    <property type="project" value="InterPro"/>
</dbReference>
<keyword evidence="8" id="KW-0677">Repeat</keyword>
<dbReference type="InterPro" id="IPR016187">
    <property type="entry name" value="CTDL_fold"/>
</dbReference>
<dbReference type="PANTHER" id="PTHR24027:SF422">
    <property type="entry name" value="CADHERIN DOMAIN-CONTAINING PROTEIN"/>
    <property type="match status" value="1"/>
</dbReference>
<gene>
    <name evidence="19" type="ORF">K227x_28280</name>
</gene>
<dbReference type="GO" id="GO:0007043">
    <property type="term" value="P:cell-cell junction assembly"/>
    <property type="evidence" value="ECO:0007669"/>
    <property type="project" value="TreeGrafter"/>
</dbReference>
<dbReference type="InterPro" id="IPR006558">
    <property type="entry name" value="LamG-like"/>
</dbReference>
<evidence type="ECO:0000259" key="16">
    <source>
        <dbReference type="PROSITE" id="PS50041"/>
    </source>
</evidence>
<dbReference type="InterPro" id="IPR006946">
    <property type="entry name" value="DGR2-like_dom"/>
</dbReference>
<dbReference type="Proteomes" id="UP000318538">
    <property type="component" value="Chromosome"/>
</dbReference>
<keyword evidence="20" id="KW-1185">Reference proteome</keyword>
<dbReference type="InterPro" id="IPR040853">
    <property type="entry name" value="RapA2_cadherin-like"/>
</dbReference>
<dbReference type="NCBIfam" id="TIGR01965">
    <property type="entry name" value="VCBS_repeat"/>
    <property type="match status" value="6"/>
</dbReference>
<organism evidence="19 20">
    <name type="scientific">Rubripirellula lacrimiformis</name>
    <dbReference type="NCBI Taxonomy" id="1930273"/>
    <lineage>
        <taxon>Bacteria</taxon>
        <taxon>Pseudomonadati</taxon>
        <taxon>Planctomycetota</taxon>
        <taxon>Planctomycetia</taxon>
        <taxon>Pirellulales</taxon>
        <taxon>Pirellulaceae</taxon>
        <taxon>Rubripirellula</taxon>
    </lineage>
</organism>
<feature type="domain" description="Pentraxin (PTX)" evidence="18">
    <location>
        <begin position="1391"/>
        <end position="1607"/>
    </location>
</feature>
<dbReference type="PROSITE" id="PS50041">
    <property type="entry name" value="C_TYPE_LECTIN_2"/>
    <property type="match status" value="2"/>
</dbReference>
<keyword evidence="12" id="KW-1015">Disulfide bond</keyword>
<evidence type="ECO:0000256" key="5">
    <source>
        <dbReference type="ARBA" id="ARBA00022525"/>
    </source>
</evidence>
<dbReference type="CDD" id="cd11304">
    <property type="entry name" value="Cadherin_repeat"/>
    <property type="match status" value="3"/>
</dbReference>
<dbReference type="Pfam" id="PF13229">
    <property type="entry name" value="Beta_helix"/>
    <property type="match status" value="1"/>
</dbReference>
<evidence type="ECO:0000256" key="13">
    <source>
        <dbReference type="ARBA" id="ARBA00023237"/>
    </source>
</evidence>
<dbReference type="InterPro" id="IPR025592">
    <property type="entry name" value="DUF4347"/>
</dbReference>
<keyword evidence="9" id="KW-0106">Calcium</keyword>
<dbReference type="GO" id="GO:0044331">
    <property type="term" value="P:cell-cell adhesion mediated by cadherin"/>
    <property type="evidence" value="ECO:0007669"/>
    <property type="project" value="TreeGrafter"/>
</dbReference>
<keyword evidence="5" id="KW-0964">Secreted</keyword>
<evidence type="ECO:0000256" key="8">
    <source>
        <dbReference type="ARBA" id="ARBA00022737"/>
    </source>
</evidence>
<dbReference type="GO" id="GO:0009279">
    <property type="term" value="C:cell outer membrane"/>
    <property type="evidence" value="ECO:0007669"/>
    <property type="project" value="UniProtKB-SubCell"/>
</dbReference>
<dbReference type="SMART" id="SM00710">
    <property type="entry name" value="PbH1"/>
    <property type="match status" value="16"/>
</dbReference>
<dbReference type="PROSITE" id="PS50025">
    <property type="entry name" value="LAM_G_DOMAIN"/>
    <property type="match status" value="1"/>
</dbReference>
<feature type="domain" description="Cadherin" evidence="17">
    <location>
        <begin position="2474"/>
        <end position="2562"/>
    </location>
</feature>
<dbReference type="Gene3D" id="3.10.100.10">
    <property type="entry name" value="Mannose-Binding Protein A, subunit A"/>
    <property type="match status" value="2"/>
</dbReference>
<dbReference type="InterPro" id="IPR059226">
    <property type="entry name" value="Choice_anch_Q_dom"/>
</dbReference>
<evidence type="ECO:0000256" key="4">
    <source>
        <dbReference type="ARBA" id="ARBA00004613"/>
    </source>
</evidence>
<dbReference type="InterPro" id="IPR039005">
    <property type="entry name" value="CSPG_rpt"/>
</dbReference>
<feature type="domain" description="Pentraxin (PTX)" evidence="18">
    <location>
        <begin position="894"/>
        <end position="1109"/>
    </location>
</feature>
<dbReference type="NCBIfam" id="TIGR01376">
    <property type="entry name" value="POMP_repeat"/>
    <property type="match status" value="1"/>
</dbReference>
<keyword evidence="10" id="KW-1133">Transmembrane helix</keyword>
<accession>A0A517NBC6</accession>
<feature type="compositionally biased region" description="Polar residues" evidence="14">
    <location>
        <begin position="21"/>
        <end position="33"/>
    </location>
</feature>
<dbReference type="InterPro" id="IPR041690">
    <property type="entry name" value="Cadherin_5"/>
</dbReference>
<feature type="compositionally biased region" description="Low complexity" evidence="14">
    <location>
        <begin position="6258"/>
        <end position="6271"/>
    </location>
</feature>
<evidence type="ECO:0000259" key="17">
    <source>
        <dbReference type="PROSITE" id="PS50268"/>
    </source>
</evidence>
<dbReference type="KEGG" id="rlc:K227x_28280"/>
<dbReference type="SUPFAM" id="SSF56436">
    <property type="entry name" value="C-type lectin-like"/>
    <property type="match status" value="2"/>
</dbReference>
<dbReference type="Pfam" id="PF17803">
    <property type="entry name" value="Cadherin_4"/>
    <property type="match status" value="5"/>
</dbReference>
<feature type="domain" description="Cadherin" evidence="17">
    <location>
        <begin position="5381"/>
        <end position="5472"/>
    </location>
</feature>
<evidence type="ECO:0000259" key="15">
    <source>
        <dbReference type="PROSITE" id="PS50025"/>
    </source>
</evidence>
<dbReference type="InterPro" id="IPR001791">
    <property type="entry name" value="Laminin_G"/>
</dbReference>
<evidence type="ECO:0000256" key="9">
    <source>
        <dbReference type="ARBA" id="ARBA00022837"/>
    </source>
</evidence>
<dbReference type="PROSITE" id="PS50268">
    <property type="entry name" value="CADHERIN_2"/>
    <property type="match status" value="8"/>
</dbReference>
<dbReference type="Pfam" id="PF14252">
    <property type="entry name" value="DUF4347"/>
    <property type="match status" value="1"/>
</dbReference>
<comment type="subcellular location">
    <subcellularLocation>
        <location evidence="2">Cell envelope</location>
    </subcellularLocation>
    <subcellularLocation>
        <location evidence="3">Cell outer membrane</location>
    </subcellularLocation>
    <subcellularLocation>
        <location evidence="1">Membrane</location>
        <topology evidence="1">Single-pass membrane protein</topology>
    </subcellularLocation>
    <subcellularLocation>
        <location evidence="4">Secreted</location>
    </subcellularLocation>
</comment>
<protein>
    <submittedName>
        <fullName evidence="19">Pentaxin family protein</fullName>
    </submittedName>
</protein>
<feature type="domain" description="C-type lectin" evidence="16">
    <location>
        <begin position="1168"/>
        <end position="1304"/>
    </location>
</feature>
<dbReference type="Pfam" id="PF13385">
    <property type="entry name" value="Laminin_G_3"/>
    <property type="match status" value="3"/>
</dbReference>
<evidence type="ECO:0000256" key="3">
    <source>
        <dbReference type="ARBA" id="ARBA00004442"/>
    </source>
</evidence>
<dbReference type="InterPro" id="IPR039448">
    <property type="entry name" value="Beta_helix"/>
</dbReference>
<dbReference type="InterPro" id="IPR016186">
    <property type="entry name" value="C-type_lectin-like/link_sf"/>
</dbReference>